<dbReference type="Proteomes" id="UP000027822">
    <property type="component" value="Unassembled WGS sequence"/>
</dbReference>
<evidence type="ECO:0000313" key="2">
    <source>
        <dbReference type="Proteomes" id="UP000027822"/>
    </source>
</evidence>
<sequence>MNKKESTVVLFPHLSARYVEEGFAALKERQFEKALSCFDSLRQYEAHTEQSELAAVICLLELKEMKEARERCEELFQTGTLLFGDILETYVTILVQMNDYEGMIETVETVLQTKEITDEQREKLAQLALFAKSMIDSEGNNQVDDGSLFDKELFVHDLHANNYGQQLRAIQRISSHNVEQVLPLLSEFLVDETKHPYIKTSILHILMECGVEEEIEVEKFGERITVVPQTLQVDDTFTNEVLHMLSTHVESDNPTLYETIVTYWKEMQVSVFPIPLFTDKIEVWAAVLERIGRKRFGMTINEADLLFTYNITIEELHVAYKWFLRIEKEGYMPV</sequence>
<dbReference type="EMBL" id="JOTN01000022">
    <property type="protein sequence ID" value="KEK17795.1"/>
    <property type="molecule type" value="Genomic_DNA"/>
</dbReference>
<dbReference type="SUPFAM" id="SSF48452">
    <property type="entry name" value="TPR-like"/>
    <property type="match status" value="1"/>
</dbReference>
<protein>
    <recommendedName>
        <fullName evidence="3">TPR repeat protein</fullName>
    </recommendedName>
</protein>
<dbReference type="SUPFAM" id="SSF116965">
    <property type="entry name" value="Hypothetical protein MPN330"/>
    <property type="match status" value="1"/>
</dbReference>
<dbReference type="eggNOG" id="COG3118">
    <property type="taxonomic scope" value="Bacteria"/>
</dbReference>
<evidence type="ECO:0008006" key="3">
    <source>
        <dbReference type="Google" id="ProtNLM"/>
    </source>
</evidence>
<proteinExistence type="predicted"/>
<reference evidence="1 2" key="1">
    <citation type="submission" date="2014-06" db="EMBL/GenBank/DDBJ databases">
        <title>Draft genome sequence of Bacillus manliponensis JCM 15802 (MCCC 1A00708).</title>
        <authorList>
            <person name="Lai Q."/>
            <person name="Liu Y."/>
            <person name="Shao Z."/>
        </authorList>
    </citation>
    <scope>NUCLEOTIDE SEQUENCE [LARGE SCALE GENOMIC DNA]</scope>
    <source>
        <strain evidence="1 2">JCM 15802</strain>
    </source>
</reference>
<evidence type="ECO:0000313" key="1">
    <source>
        <dbReference type="EMBL" id="KEK17795.1"/>
    </source>
</evidence>
<accession>A0A073JU09</accession>
<dbReference type="OrthoDB" id="2364593at2"/>
<organism evidence="1 2">
    <name type="scientific">Bacillus manliponensis</name>
    <dbReference type="NCBI Taxonomy" id="574376"/>
    <lineage>
        <taxon>Bacteria</taxon>
        <taxon>Bacillati</taxon>
        <taxon>Bacillota</taxon>
        <taxon>Bacilli</taxon>
        <taxon>Bacillales</taxon>
        <taxon>Bacillaceae</taxon>
        <taxon>Bacillus</taxon>
        <taxon>Bacillus cereus group</taxon>
    </lineage>
</organism>
<name>A0A073JU09_9BACI</name>
<keyword evidence="2" id="KW-1185">Reference proteome</keyword>
<dbReference type="AlphaFoldDB" id="A0A073JU09"/>
<gene>
    <name evidence="1" type="ORF">BAMA_11220</name>
</gene>
<dbReference type="RefSeq" id="WP_034642519.1">
    <property type="nucleotide sequence ID" value="NZ_CBCSJC010000005.1"/>
</dbReference>
<dbReference type="STRING" id="574376.BAMA_11220"/>
<dbReference type="Gene3D" id="1.25.40.10">
    <property type="entry name" value="Tetratricopeptide repeat domain"/>
    <property type="match status" value="1"/>
</dbReference>
<dbReference type="InterPro" id="IPR011990">
    <property type="entry name" value="TPR-like_helical_dom_sf"/>
</dbReference>
<comment type="caution">
    <text evidence="1">The sequence shown here is derived from an EMBL/GenBank/DDBJ whole genome shotgun (WGS) entry which is preliminary data.</text>
</comment>